<dbReference type="GO" id="GO:0052689">
    <property type="term" value="F:carboxylic ester hydrolase activity"/>
    <property type="evidence" value="ECO:0007669"/>
    <property type="project" value="TreeGrafter"/>
</dbReference>
<evidence type="ECO:0000313" key="2">
    <source>
        <dbReference type="EMBL" id="GGJ90208.1"/>
    </source>
</evidence>
<protein>
    <submittedName>
        <fullName evidence="2">Alpha/beta hydrolase</fullName>
    </submittedName>
</protein>
<dbReference type="SUPFAM" id="SSF53474">
    <property type="entry name" value="alpha/beta-Hydrolases"/>
    <property type="match status" value="1"/>
</dbReference>
<evidence type="ECO:0000313" key="3">
    <source>
        <dbReference type="Proteomes" id="UP000635983"/>
    </source>
</evidence>
<dbReference type="PANTHER" id="PTHR43265:SF1">
    <property type="entry name" value="ESTERASE ESTD"/>
    <property type="match status" value="1"/>
</dbReference>
<reference evidence="2" key="1">
    <citation type="journal article" date="2014" name="Int. J. Syst. Evol. Microbiol.">
        <title>Complete genome sequence of Corynebacterium casei LMG S-19264T (=DSM 44701T), isolated from a smear-ripened cheese.</title>
        <authorList>
            <consortium name="US DOE Joint Genome Institute (JGI-PGF)"/>
            <person name="Walter F."/>
            <person name="Albersmeier A."/>
            <person name="Kalinowski J."/>
            <person name="Ruckert C."/>
        </authorList>
    </citation>
    <scope>NUCLEOTIDE SEQUENCE</scope>
    <source>
        <strain evidence="2">JCM 30078</strain>
    </source>
</reference>
<dbReference type="EMBL" id="BMPO01000003">
    <property type="protein sequence ID" value="GGJ90208.1"/>
    <property type="molecule type" value="Genomic_DNA"/>
</dbReference>
<gene>
    <name evidence="2" type="ORF">GCM10009304_14760</name>
</gene>
<evidence type="ECO:0000259" key="1">
    <source>
        <dbReference type="Pfam" id="PF12697"/>
    </source>
</evidence>
<dbReference type="Pfam" id="PF12697">
    <property type="entry name" value="Abhydrolase_6"/>
    <property type="match status" value="1"/>
</dbReference>
<accession>A0A917PTE4</accession>
<reference evidence="2" key="2">
    <citation type="submission" date="2020-09" db="EMBL/GenBank/DDBJ databases">
        <authorList>
            <person name="Sun Q."/>
            <person name="Ohkuma M."/>
        </authorList>
    </citation>
    <scope>NUCLEOTIDE SEQUENCE</scope>
    <source>
        <strain evidence="2">JCM 30078</strain>
    </source>
</reference>
<keyword evidence="2" id="KW-0378">Hydrolase</keyword>
<organism evidence="2 3">
    <name type="scientific">Pseudomonas matsuisoli</name>
    <dbReference type="NCBI Taxonomy" id="1515666"/>
    <lineage>
        <taxon>Bacteria</taxon>
        <taxon>Pseudomonadati</taxon>
        <taxon>Pseudomonadota</taxon>
        <taxon>Gammaproteobacteria</taxon>
        <taxon>Pseudomonadales</taxon>
        <taxon>Pseudomonadaceae</taxon>
        <taxon>Pseudomonas</taxon>
    </lineage>
</organism>
<dbReference type="InterPro" id="IPR053145">
    <property type="entry name" value="AB_hydrolase_Est10"/>
</dbReference>
<comment type="caution">
    <text evidence="2">The sequence shown here is derived from an EMBL/GenBank/DDBJ whole genome shotgun (WGS) entry which is preliminary data.</text>
</comment>
<dbReference type="Gene3D" id="3.40.50.1820">
    <property type="entry name" value="alpha/beta hydrolase"/>
    <property type="match status" value="1"/>
</dbReference>
<dbReference type="InterPro" id="IPR029058">
    <property type="entry name" value="AB_hydrolase_fold"/>
</dbReference>
<dbReference type="AlphaFoldDB" id="A0A917PTE4"/>
<feature type="domain" description="AB hydrolase-1" evidence="1">
    <location>
        <begin position="63"/>
        <end position="271"/>
    </location>
</feature>
<name>A0A917PTE4_9PSED</name>
<proteinExistence type="predicted"/>
<dbReference type="Proteomes" id="UP000635983">
    <property type="component" value="Unassembled WGS sequence"/>
</dbReference>
<dbReference type="InterPro" id="IPR000073">
    <property type="entry name" value="AB_hydrolase_1"/>
</dbReference>
<keyword evidence="3" id="KW-1185">Reference proteome</keyword>
<sequence length="307" mass="32961">MSIHAQAISRSNLDLRTPTGVLHGSLVLPRVSERVPVVLLIAGSGPTDRNGNNPMGHNDSLRLLAQALAQQGIASLRYDKRGIAQSRPAAPHEETLTIEQYADDAVRWAQKLGADSRFSRVVLVGHSEGALVATLAANRSGAAALVTIAGSGRPLDQVLDDQLSTRLTPDLMTESRNILDALKAGRPYPIVDPQLQVIFRPSVQPFLMSWLRHDPAKALAAVHIPTLIVQGDHDAQVGVADAKALQAAQPDARLRIIGGMNHVLRITPKEFELQRASYDDPRLPVARALVEAIATFIISTATDSPSS</sequence>
<dbReference type="PANTHER" id="PTHR43265">
    <property type="entry name" value="ESTERASE ESTD"/>
    <property type="match status" value="1"/>
</dbReference>